<protein>
    <submittedName>
        <fullName evidence="1">Uncharacterized protein</fullName>
    </submittedName>
</protein>
<proteinExistence type="predicted"/>
<evidence type="ECO:0000313" key="2">
    <source>
        <dbReference type="Proteomes" id="UP000322873"/>
    </source>
</evidence>
<evidence type="ECO:0000313" key="1">
    <source>
        <dbReference type="EMBL" id="KAA8565960.1"/>
    </source>
</evidence>
<dbReference type="EMBL" id="VICG01000013">
    <property type="protein sequence ID" value="KAA8565960.1"/>
    <property type="molecule type" value="Genomic_DNA"/>
</dbReference>
<dbReference type="AlphaFoldDB" id="A0A5M9JBI4"/>
<accession>A0A5M9JBI4</accession>
<name>A0A5M9JBI4_MONFR</name>
<gene>
    <name evidence="1" type="ORF">EYC84_009769</name>
</gene>
<dbReference type="Proteomes" id="UP000322873">
    <property type="component" value="Unassembled WGS sequence"/>
</dbReference>
<organism evidence="1 2">
    <name type="scientific">Monilinia fructicola</name>
    <name type="common">Brown rot fungus</name>
    <name type="synonym">Ciboria fructicola</name>
    <dbReference type="NCBI Taxonomy" id="38448"/>
    <lineage>
        <taxon>Eukaryota</taxon>
        <taxon>Fungi</taxon>
        <taxon>Dikarya</taxon>
        <taxon>Ascomycota</taxon>
        <taxon>Pezizomycotina</taxon>
        <taxon>Leotiomycetes</taxon>
        <taxon>Helotiales</taxon>
        <taxon>Sclerotiniaceae</taxon>
        <taxon>Monilinia</taxon>
    </lineage>
</organism>
<comment type="caution">
    <text evidence="1">The sequence shown here is derived from an EMBL/GenBank/DDBJ whole genome shotgun (WGS) entry which is preliminary data.</text>
</comment>
<reference evidence="1 2" key="1">
    <citation type="submission" date="2019-06" db="EMBL/GenBank/DDBJ databases">
        <title>Genome Sequence of the Brown Rot Fungal Pathogen Monilinia fructicola.</title>
        <authorList>
            <person name="De Miccolis Angelini R.M."/>
            <person name="Landi L."/>
            <person name="Abate D."/>
            <person name="Pollastro S."/>
            <person name="Romanazzi G."/>
            <person name="Faretra F."/>
        </authorList>
    </citation>
    <scope>NUCLEOTIDE SEQUENCE [LARGE SCALE GENOMIC DNA]</scope>
    <source>
        <strain evidence="1 2">Mfrc123</strain>
    </source>
</reference>
<sequence>MYGVGVNYSKDKYNADNTNRTIGRKTIAVPIVSIKRIRRIKERTERERNKRLKTKKKKKITRVLSQSIFSSKAPCHHLSRLGNASLKVPRLFIRMWNTRH</sequence>
<keyword evidence="2" id="KW-1185">Reference proteome</keyword>